<dbReference type="Proteomes" id="UP000248706">
    <property type="component" value="Unassembled WGS sequence"/>
</dbReference>
<organism evidence="1 2">
    <name type="scientific">Thermogemmatispora tikiterensis</name>
    <dbReference type="NCBI Taxonomy" id="1825093"/>
    <lineage>
        <taxon>Bacteria</taxon>
        <taxon>Bacillati</taxon>
        <taxon>Chloroflexota</taxon>
        <taxon>Ktedonobacteria</taxon>
        <taxon>Thermogemmatisporales</taxon>
        <taxon>Thermogemmatisporaceae</taxon>
        <taxon>Thermogemmatispora</taxon>
    </lineage>
</organism>
<gene>
    <name evidence="1" type="ORF">A4R35_00295</name>
</gene>
<dbReference type="RefSeq" id="WP_223258518.1">
    <property type="nucleotide sequence ID" value="NZ_MCIF01000002.1"/>
</dbReference>
<name>A0A328VB08_9CHLR</name>
<reference evidence="1 2" key="1">
    <citation type="submission" date="2016-08" db="EMBL/GenBank/DDBJ databases">
        <title>Analysis of Carbohydrate Active Enzymes in Thermogemmatispora T81 Reveals Carbohydrate Degradation Ability.</title>
        <authorList>
            <person name="Tomazini A."/>
            <person name="Lal S."/>
            <person name="Stott M."/>
            <person name="Henrissat B."/>
            <person name="Polikarpov I."/>
            <person name="Sparling R."/>
            <person name="Levin D.B."/>
        </authorList>
    </citation>
    <scope>NUCLEOTIDE SEQUENCE [LARGE SCALE GENOMIC DNA]</scope>
    <source>
        <strain evidence="1 2">T81</strain>
    </source>
</reference>
<comment type="caution">
    <text evidence="1">The sequence shown here is derived from an EMBL/GenBank/DDBJ whole genome shotgun (WGS) entry which is preliminary data.</text>
</comment>
<proteinExistence type="predicted"/>
<evidence type="ECO:0000313" key="1">
    <source>
        <dbReference type="EMBL" id="RAQ93949.1"/>
    </source>
</evidence>
<protein>
    <submittedName>
        <fullName evidence="1">Uncharacterized protein</fullName>
    </submittedName>
</protein>
<accession>A0A328VB08</accession>
<sequence>MFLYLGKHGGFIQILEPPQQSAELAAGTFLLLTTPRQETVPFQGTLQVLDDCGPRLTFARANIYSDEHIVLKRECVLCHVVLPYQCWYRPCHPYDLSAYGQRCNPGTAPFSVPSREEALLTNAHIFTWKEGAY</sequence>
<evidence type="ECO:0000313" key="2">
    <source>
        <dbReference type="Proteomes" id="UP000248706"/>
    </source>
</evidence>
<dbReference type="AlphaFoldDB" id="A0A328VB08"/>
<keyword evidence="2" id="KW-1185">Reference proteome</keyword>
<dbReference type="EMBL" id="MCIF01000002">
    <property type="protein sequence ID" value="RAQ93949.1"/>
    <property type="molecule type" value="Genomic_DNA"/>
</dbReference>